<keyword evidence="2" id="KW-1185">Reference proteome</keyword>
<name>A0ACC5R535_9HYPH</name>
<gene>
    <name evidence="1" type="ORF">JHL16_15395</name>
</gene>
<evidence type="ECO:0000313" key="1">
    <source>
        <dbReference type="EMBL" id="MBK1867742.1"/>
    </source>
</evidence>
<evidence type="ECO:0000313" key="2">
    <source>
        <dbReference type="Proteomes" id="UP000616151"/>
    </source>
</evidence>
<comment type="caution">
    <text evidence="1">The sequence shown here is derived from an EMBL/GenBank/DDBJ whole genome shotgun (WGS) entry which is preliminary data.</text>
</comment>
<accession>A0ACC5R535</accession>
<keyword evidence="1" id="KW-0378">Hydrolase</keyword>
<protein>
    <submittedName>
        <fullName evidence="1">Alpha/beta fold hydrolase</fullName>
    </submittedName>
</protein>
<dbReference type="Proteomes" id="UP000616151">
    <property type="component" value="Unassembled WGS sequence"/>
</dbReference>
<reference evidence="1" key="1">
    <citation type="submission" date="2021-01" db="EMBL/GenBank/DDBJ databases">
        <authorList>
            <person name="Sun Q."/>
        </authorList>
    </citation>
    <scope>NUCLEOTIDE SEQUENCE</scope>
    <source>
        <strain evidence="1">YIM B02566</strain>
    </source>
</reference>
<sequence>MLADRPVAISVREWRIGKPKGRVICLHGLGVNGAEYAPMAEGLNKAGFDVLAPDWMGHGDSDYLSNLEDYDWTNYVKCLTAIVRHHHGPVTHYVGTSWGGAILLMFLLSLRVRPQSAIFVDVPIRTAPETTRHGEILGRQVGQSFASAAEGNAFLAQLRPLLVEVPAKYKAYLDQERYRAEGDRLIFSFDPLAIGRLSGSASWKYNYFGELKRFSFDTLFLYGAASPHRWPPDYVALAQKSPLITYNGDMKGGHPPMLLFEEQFGPIVDYIKKKTPAR</sequence>
<dbReference type="EMBL" id="JAENHL010000007">
    <property type="protein sequence ID" value="MBK1867742.1"/>
    <property type="molecule type" value="Genomic_DNA"/>
</dbReference>
<organism evidence="1 2">
    <name type="scientific">Taklimakanibacter albus</name>
    <dbReference type="NCBI Taxonomy" id="2800327"/>
    <lineage>
        <taxon>Bacteria</taxon>
        <taxon>Pseudomonadati</taxon>
        <taxon>Pseudomonadota</taxon>
        <taxon>Alphaproteobacteria</taxon>
        <taxon>Hyphomicrobiales</taxon>
        <taxon>Aestuariivirgaceae</taxon>
        <taxon>Taklimakanibacter</taxon>
    </lineage>
</organism>
<proteinExistence type="predicted"/>